<evidence type="ECO:0000313" key="3">
    <source>
        <dbReference type="Proteomes" id="UP000298493"/>
    </source>
</evidence>
<dbReference type="STRING" id="86259.A0A4Z1PXA4"/>
<name>A0A4Z1PXA4_9PEZI</name>
<sequence>MACPQAAVDTAASQRGYSPEPEFPDFEPAYTDQCEREGGWEGDSDRPKTPESADFDLSDSDDEQPAARRPADVREVQAQRWLSQKKWGFVLYRCTYGDDATWARFMDVFEAMGRCHTMEDSTLNATLAFDVREDKVLFQSDDLTTVREHFKTWIHSEDVQSELREEEHQEYDGDADLLHRIHCVQINTSKPAYLTRPRYSYFIYVDNSAMESVLAHQSKPDLWRGNYCGWVNVVDLNLPNGPVSVRAVTPSILYPQYYKDLACGEHGDYRPKPPLVDIGDPWGHWPGHGNAQDFERSEEL</sequence>
<protein>
    <submittedName>
        <fullName evidence="2">Uncharacterized protein</fullName>
    </submittedName>
</protein>
<dbReference type="AlphaFoldDB" id="A0A4Z1PXA4"/>
<evidence type="ECO:0000256" key="1">
    <source>
        <dbReference type="SAM" id="MobiDB-lite"/>
    </source>
</evidence>
<organism evidence="2 3">
    <name type="scientific">Venturia nashicola</name>
    <dbReference type="NCBI Taxonomy" id="86259"/>
    <lineage>
        <taxon>Eukaryota</taxon>
        <taxon>Fungi</taxon>
        <taxon>Dikarya</taxon>
        <taxon>Ascomycota</taxon>
        <taxon>Pezizomycotina</taxon>
        <taxon>Dothideomycetes</taxon>
        <taxon>Pleosporomycetidae</taxon>
        <taxon>Venturiales</taxon>
        <taxon>Venturiaceae</taxon>
        <taxon>Venturia</taxon>
    </lineage>
</organism>
<dbReference type="EMBL" id="SNSC02000001">
    <property type="protein sequence ID" value="TID27822.1"/>
    <property type="molecule type" value="Genomic_DNA"/>
</dbReference>
<comment type="caution">
    <text evidence="2">The sequence shown here is derived from an EMBL/GenBank/DDBJ whole genome shotgun (WGS) entry which is preliminary data.</text>
</comment>
<feature type="compositionally biased region" description="Basic and acidic residues" evidence="1">
    <location>
        <begin position="33"/>
        <end position="51"/>
    </location>
</feature>
<dbReference type="Proteomes" id="UP000298493">
    <property type="component" value="Unassembled WGS sequence"/>
</dbReference>
<keyword evidence="3" id="KW-1185">Reference proteome</keyword>
<feature type="region of interest" description="Disordered" evidence="1">
    <location>
        <begin position="1"/>
        <end position="73"/>
    </location>
</feature>
<accession>A0A4Z1PXA4</accession>
<evidence type="ECO:0000313" key="2">
    <source>
        <dbReference type="EMBL" id="TID27822.1"/>
    </source>
</evidence>
<reference evidence="2 3" key="1">
    <citation type="submission" date="2019-04" db="EMBL/GenBank/DDBJ databases">
        <title>High contiguity whole genome sequence and gene annotation resource for two Venturia nashicola isolates.</title>
        <authorList>
            <person name="Prokchorchik M."/>
            <person name="Won K."/>
            <person name="Lee Y."/>
            <person name="Choi E.D."/>
            <person name="Segonzac C."/>
            <person name="Sohn K.H."/>
        </authorList>
    </citation>
    <scope>NUCLEOTIDE SEQUENCE [LARGE SCALE GENOMIC DNA]</scope>
    <source>
        <strain evidence="2 3">PRI2</strain>
    </source>
</reference>
<gene>
    <name evidence="2" type="ORF">E6O75_ATG00589</name>
</gene>
<proteinExistence type="predicted"/>
<feature type="compositionally biased region" description="Acidic residues" evidence="1">
    <location>
        <begin position="53"/>
        <end position="64"/>
    </location>
</feature>